<accession>A0ACD1FTN5</accession>
<proteinExistence type="predicted"/>
<evidence type="ECO:0000313" key="2">
    <source>
        <dbReference type="Proteomes" id="UP000249057"/>
    </source>
</evidence>
<keyword evidence="1" id="KW-0121">Carboxypeptidase</keyword>
<reference evidence="1" key="1">
    <citation type="submission" date="2018-02" db="EMBL/GenBank/DDBJ databases">
        <title>The genomes of Aspergillus section Nigri reveals drivers in fungal speciation.</title>
        <authorList>
            <consortium name="DOE Joint Genome Institute"/>
            <person name="Vesth T.C."/>
            <person name="Nybo J."/>
            <person name="Theobald S."/>
            <person name="Brandl J."/>
            <person name="Frisvad J.C."/>
            <person name="Nielsen K.F."/>
            <person name="Lyhne E.K."/>
            <person name="Kogle M.E."/>
            <person name="Kuo A."/>
            <person name="Riley R."/>
            <person name="Clum A."/>
            <person name="Nolan M."/>
            <person name="Lipzen A."/>
            <person name="Salamov A."/>
            <person name="Henrissat B."/>
            <person name="Wiebenga A."/>
            <person name="De vries R.P."/>
            <person name="Grigoriev I.V."/>
            <person name="Mortensen U.H."/>
            <person name="Andersen M.R."/>
            <person name="Baker S.E."/>
        </authorList>
    </citation>
    <scope>NUCLEOTIDE SEQUENCE</scope>
    <source>
        <strain evidence="1">CBS 621.78</strain>
    </source>
</reference>
<dbReference type="EMBL" id="KZ825413">
    <property type="protein sequence ID" value="RAH40324.1"/>
    <property type="molecule type" value="Genomic_DNA"/>
</dbReference>
<evidence type="ECO:0000313" key="1">
    <source>
        <dbReference type="EMBL" id="RAH40324.1"/>
    </source>
</evidence>
<keyword evidence="1" id="KW-0645">Protease</keyword>
<protein>
    <submittedName>
        <fullName evidence="1">Serine carboxypeptidase pepF</fullName>
    </submittedName>
</protein>
<keyword evidence="2" id="KW-1185">Reference proteome</keyword>
<gene>
    <name evidence="1" type="ORF">BO95DRAFT_400662</name>
</gene>
<sequence length="534" mass="59528">MLFRSLLSTAVLAASLCADHASAGKLGRFAQRSRDAKPAKRAAELAKRSHSTPVEDYRFYNNATQAFRVKSLPDVHYDIGETYSGLIPIEKDDPSRALFFVFQPTVGAPVDEVTIWLNGGPGCSSLANALLMRLQEGFLQENGRFTWQPGTYLPVENQYSWVNLTNVLWVDQPVGTGFSVGTPTAVSEEEIAQDFIKFFKNWQQTFGIKNFKIYVTGESYAGRYVPYISAAMLDEKDTEYFDLKGALTYDPVIGQFDYVQTDAPVVPFVQDNKVLFNFNASFLAELEQLHESCGYKAFMDEYLTFPASGVQPPKSMNYSGDCDLWDLINNEVLGNNPCFNPYAINENCPIVWDVLGFPTEVDYTPPGATVYFDRSDVKRALHAPANITWSECSNESVFVGVGGPEGEGDLSANPIEHVLPQVIEGTNRVLIANGDFDMVILTQGTLLSIQNMTWNGKLGFETEPATPINIELPDLQWDPILGGATGGQGDMGIQHYERGLMWAETYQSGHMQPQYQPRVSYRHLQWLLGRIDKL</sequence>
<name>A0ACD1FTN5_9EURO</name>
<keyword evidence="1" id="KW-0378">Hydrolase</keyword>
<organism evidence="1 2">
    <name type="scientific">Aspergillus brunneoviolaceus CBS 621.78</name>
    <dbReference type="NCBI Taxonomy" id="1450534"/>
    <lineage>
        <taxon>Eukaryota</taxon>
        <taxon>Fungi</taxon>
        <taxon>Dikarya</taxon>
        <taxon>Ascomycota</taxon>
        <taxon>Pezizomycotina</taxon>
        <taxon>Eurotiomycetes</taxon>
        <taxon>Eurotiomycetidae</taxon>
        <taxon>Eurotiales</taxon>
        <taxon>Aspergillaceae</taxon>
        <taxon>Aspergillus</taxon>
        <taxon>Aspergillus subgen. Circumdati</taxon>
    </lineage>
</organism>
<dbReference type="Proteomes" id="UP000249057">
    <property type="component" value="Unassembled WGS sequence"/>
</dbReference>